<dbReference type="Gene3D" id="3.60.21.10">
    <property type="match status" value="1"/>
</dbReference>
<sequence>MKFEKKPMVNWYDPKQLGSTGMKTMVSSVFGNFADRREMQAALDPEMGYLDYSEREDIWIDFISDLGDGFNPTYTMAHLLAKDHLEIKGEKIKRGKLLIMGGDEVYPTPEMHEYRNRLQGPYHAAFPGNRNDPDPPHLFAIPGNHDWYDGLTNFIKVFLQKRSLGNWRTQQSRSYFALKLPHNYWLLGIDIQLNADIDIPQLNYFKKIAKEDIKANDKIILVTAEPSWVYKSFSQKSTSHDRFKFFIDKIIFGKTHLEDPECFYGGKNESIQITTILTGDLHHYSHYVENGIINKKCHLITAGGGGAFMHTTHTLKKEINAAEGYNANLIATFPSKSDSKILGFKNLLFPFYNVTMLLFFGIFHLFNAWLLQVGTKSDSATFMEEAMKISLFDDGFWEYVTLIGNTLSHIPSVLALNLLLFGGLMVFTDVKSGKGNWNYIAGAIHGLLHVANFYILVWVFSRYNLFTRGMEIDGMEQVLWFSGEMIVFGGILSGVLFGLYLLVSGNFLNNHITEASSSFLGEDYKNFLRLHLDNKSLTIYPIGVKKVVKNWKDVNKGTGKDPLFQGDEVKYDLIEENPITIAH</sequence>
<keyword evidence="1" id="KW-0472">Membrane</keyword>
<dbReference type="Proteomes" id="UP000192333">
    <property type="component" value="Chromosome I"/>
</dbReference>
<dbReference type="STRING" id="758820.SAMN00777080_3707"/>
<dbReference type="InterPro" id="IPR029052">
    <property type="entry name" value="Metallo-depent_PP-like"/>
</dbReference>
<protein>
    <submittedName>
        <fullName evidence="3">Calcineurin-like phosphoesterase</fullName>
    </submittedName>
</protein>
<feature type="domain" description="Calcineurin-like phosphoesterase" evidence="2">
    <location>
        <begin position="60"/>
        <end position="256"/>
    </location>
</feature>
<keyword evidence="1" id="KW-1133">Transmembrane helix</keyword>
<dbReference type="Pfam" id="PF00149">
    <property type="entry name" value="Metallophos"/>
    <property type="match status" value="1"/>
</dbReference>
<dbReference type="PANTHER" id="PTHR34211:SF3">
    <property type="entry name" value="CALCINEURIN-LIKE METALLO-PHOSPHOESTERASE SUPERFAMILY PROTEIN"/>
    <property type="match status" value="1"/>
</dbReference>
<dbReference type="OrthoDB" id="500534at2"/>
<keyword evidence="1" id="KW-0812">Transmembrane</keyword>
<proteinExistence type="predicted"/>
<dbReference type="AlphaFoldDB" id="A0A1W2H8Y9"/>
<gene>
    <name evidence="3" type="ORF">SAMN00777080_3707</name>
</gene>
<feature type="transmembrane region" description="Helical" evidence="1">
    <location>
        <begin position="347"/>
        <end position="366"/>
    </location>
</feature>
<evidence type="ECO:0000259" key="2">
    <source>
        <dbReference type="Pfam" id="PF00149"/>
    </source>
</evidence>
<feature type="transmembrane region" description="Helical" evidence="1">
    <location>
        <begin position="407"/>
        <end position="427"/>
    </location>
</feature>
<organism evidence="3 4">
    <name type="scientific">Aquiflexum balticum DSM 16537</name>
    <dbReference type="NCBI Taxonomy" id="758820"/>
    <lineage>
        <taxon>Bacteria</taxon>
        <taxon>Pseudomonadati</taxon>
        <taxon>Bacteroidota</taxon>
        <taxon>Cytophagia</taxon>
        <taxon>Cytophagales</taxon>
        <taxon>Cyclobacteriaceae</taxon>
        <taxon>Aquiflexum</taxon>
    </lineage>
</organism>
<evidence type="ECO:0000256" key="1">
    <source>
        <dbReference type="SAM" id="Phobius"/>
    </source>
</evidence>
<dbReference type="EMBL" id="LT838813">
    <property type="protein sequence ID" value="SMD45066.1"/>
    <property type="molecule type" value="Genomic_DNA"/>
</dbReference>
<dbReference type="InterPro" id="IPR004843">
    <property type="entry name" value="Calcineurin-like_PHP"/>
</dbReference>
<reference evidence="4" key="1">
    <citation type="submission" date="2017-04" db="EMBL/GenBank/DDBJ databases">
        <authorList>
            <person name="Varghese N."/>
            <person name="Submissions S."/>
        </authorList>
    </citation>
    <scope>NUCLEOTIDE SEQUENCE [LARGE SCALE GENOMIC DNA]</scope>
    <source>
        <strain evidence="4">DSM 16537</strain>
    </source>
</reference>
<dbReference type="PANTHER" id="PTHR34211">
    <property type="entry name" value="CALCINEURIN-LIKE METALLO-PHOSPHOESTERASE SUPERFAMILY PROTEIN"/>
    <property type="match status" value="1"/>
</dbReference>
<dbReference type="GO" id="GO:0016787">
    <property type="term" value="F:hydrolase activity"/>
    <property type="evidence" value="ECO:0007669"/>
    <property type="project" value="InterPro"/>
</dbReference>
<accession>A0A1W2H8Y9</accession>
<evidence type="ECO:0000313" key="3">
    <source>
        <dbReference type="EMBL" id="SMD45066.1"/>
    </source>
</evidence>
<evidence type="ECO:0000313" key="4">
    <source>
        <dbReference type="Proteomes" id="UP000192333"/>
    </source>
</evidence>
<feature type="transmembrane region" description="Helical" evidence="1">
    <location>
        <begin position="480"/>
        <end position="503"/>
    </location>
</feature>
<name>A0A1W2H8Y9_9BACT</name>
<feature type="transmembrane region" description="Helical" evidence="1">
    <location>
        <begin position="439"/>
        <end position="460"/>
    </location>
</feature>
<dbReference type="RefSeq" id="WP_084121821.1">
    <property type="nucleotide sequence ID" value="NZ_LT838813.1"/>
</dbReference>
<dbReference type="SUPFAM" id="SSF56300">
    <property type="entry name" value="Metallo-dependent phosphatases"/>
    <property type="match status" value="1"/>
</dbReference>
<keyword evidence="4" id="KW-1185">Reference proteome</keyword>